<feature type="region of interest" description="Disordered" evidence="1">
    <location>
        <begin position="30"/>
        <end position="66"/>
    </location>
</feature>
<feature type="compositionally biased region" description="Low complexity" evidence="1">
    <location>
        <begin position="43"/>
        <end position="54"/>
    </location>
</feature>
<evidence type="ECO:0000313" key="2">
    <source>
        <dbReference type="EMBL" id="CBH74034.1"/>
    </source>
</evidence>
<gene>
    <name evidence="2" type="ORF">CARN1_1921</name>
</gene>
<dbReference type="EMBL" id="CABL01000001">
    <property type="protein sequence ID" value="CBH74034.1"/>
    <property type="molecule type" value="Genomic_DNA"/>
</dbReference>
<dbReference type="AlphaFoldDB" id="E6PC51"/>
<reference evidence="2" key="1">
    <citation type="submission" date="2009-10" db="EMBL/GenBank/DDBJ databases">
        <title>Diversity of trophic interactions inside an arsenic-rich microbial ecosystem.</title>
        <authorList>
            <person name="Bertin P.N."/>
            <person name="Heinrich-Salmeron A."/>
            <person name="Pelletier E."/>
            <person name="Goulhen-Chollet F."/>
            <person name="Arsene-Ploetze F."/>
            <person name="Gallien S."/>
            <person name="Calteau A."/>
            <person name="Vallenet D."/>
            <person name="Casiot C."/>
            <person name="Chane-Woon-Ming B."/>
            <person name="Giloteaux L."/>
            <person name="Barakat M."/>
            <person name="Bonnefoy V."/>
            <person name="Bruneel O."/>
            <person name="Chandler M."/>
            <person name="Cleiss J."/>
            <person name="Duran R."/>
            <person name="Elbaz-Poulichet F."/>
            <person name="Fonknechten N."/>
            <person name="Lauga B."/>
            <person name="Mornico D."/>
            <person name="Ortet P."/>
            <person name="Schaeffer C."/>
            <person name="Siguier P."/>
            <person name="Alexander Thil Smith A."/>
            <person name="Van Dorsselaer A."/>
            <person name="Weissenbach J."/>
            <person name="Medigue C."/>
            <person name="Le Paslier D."/>
        </authorList>
    </citation>
    <scope>NUCLEOTIDE SEQUENCE</scope>
</reference>
<proteinExistence type="predicted"/>
<feature type="compositionally biased region" description="Pro residues" evidence="1">
    <location>
        <begin position="55"/>
        <end position="64"/>
    </location>
</feature>
<sequence length="198" mass="20569">MKSQRIALGCALAALLVMPAAARAQQALPTASPTPAASPAPVKPAVKPAAKPVVKPTPKPPPPQRIGISGVWEIQIQYPNKTIYAHFSMHQHGDALEGTYLSPQGKKSRLAGSVSGENMVVVVTLADGKVLRFESQLNGTTDMVGMYTKADGKRVVFTASYRPKEKFFDSLSPVPGGLGNGGIGTGPGGVGGGYNPPR</sequence>
<name>E6PC51_9ZZZZ</name>
<feature type="region of interest" description="Disordered" evidence="1">
    <location>
        <begin position="179"/>
        <end position="198"/>
    </location>
</feature>
<accession>E6PC51</accession>
<comment type="caution">
    <text evidence="2">The sequence shown here is derived from an EMBL/GenBank/DDBJ whole genome shotgun (WGS) entry which is preliminary data.</text>
</comment>
<evidence type="ECO:0000256" key="1">
    <source>
        <dbReference type="SAM" id="MobiDB-lite"/>
    </source>
</evidence>
<organism evidence="2">
    <name type="scientific">mine drainage metagenome</name>
    <dbReference type="NCBI Taxonomy" id="410659"/>
    <lineage>
        <taxon>unclassified sequences</taxon>
        <taxon>metagenomes</taxon>
        <taxon>ecological metagenomes</taxon>
    </lineage>
</organism>
<protein>
    <submittedName>
        <fullName evidence="2">Uncharacterized protein</fullName>
    </submittedName>
</protein>